<dbReference type="RefSeq" id="XP_024572513.1">
    <property type="nucleotide sequence ID" value="XM_024716557.1"/>
</dbReference>
<dbReference type="EMBL" id="CCYD01000112">
    <property type="protein sequence ID" value="CEG36144.1"/>
    <property type="molecule type" value="Genomic_DNA"/>
</dbReference>
<sequence length="571" mass="65251">MASKSHMSPQRRRSFVSAIYGHLLESVETEQMCKGLGMTRGDVKYLRRMFDSEKTSQSDNLSIHGFLYLVDTDKVFARSQILTESLLRLSDVTNEMTEMTFDQFLRIVCTFAAFSELELYRFFYNSIFAKGFVTVNASSIREVLQEAGSSYVHNIEVAIRQFAVNPFPSLIGLPTFLTFNEFQKLVLRDPVIFFPVVQLQSNVRSRTLGKRYWERKAQEQELVASLLMYQHLNKGKLPFMTWKECGMGFLFGGETVLARARKLARPNLALNCKMRRPGNPNADAADSDAVQRARYASEGDPGVALVKAVAEKALKSPKVRVGLVLWIVGLFFMLLAPGLRTVTPEMKSTYENMIIEAANMPEYHKAYTKYMKAQAYADEAKVWFWRVREPYKTMVNQRQPIADKWAAEVARTEQIREEKMKKARNFVGLWSDFGMADVRARFWSAFEKGKIFAQQQTFYHMIMRVLASRDEDILSMVLNWVFVAVMNFTTGLLGALFYFFFSLINMVFSYQPDPVSATAFVLLGFVGAASVVASYLLAIYGMVASGIYVMGKVIVRDALEQEHRRQHLRVD</sequence>
<evidence type="ECO:0008006" key="4">
    <source>
        <dbReference type="Google" id="ProtNLM"/>
    </source>
</evidence>
<name>A0A0P1A7Q8_PLAHL</name>
<reference evidence="3" key="1">
    <citation type="submission" date="2014-09" db="EMBL/GenBank/DDBJ databases">
        <authorList>
            <person name="Sharma Rahul"/>
            <person name="Thines Marco"/>
        </authorList>
    </citation>
    <scope>NUCLEOTIDE SEQUENCE [LARGE SCALE GENOMIC DNA]</scope>
</reference>
<keyword evidence="1" id="KW-1133">Transmembrane helix</keyword>
<keyword evidence="1" id="KW-0812">Transmembrane</keyword>
<keyword evidence="3" id="KW-1185">Reference proteome</keyword>
<accession>A0A0P1A7Q8</accession>
<feature type="transmembrane region" description="Helical" evidence="1">
    <location>
        <begin position="473"/>
        <end position="500"/>
    </location>
</feature>
<dbReference type="AlphaFoldDB" id="A0A0P1A7Q8"/>
<feature type="transmembrane region" description="Helical" evidence="1">
    <location>
        <begin position="520"/>
        <end position="543"/>
    </location>
</feature>
<organism evidence="2 3">
    <name type="scientific">Plasmopara halstedii</name>
    <name type="common">Downy mildew of sunflower</name>
    <dbReference type="NCBI Taxonomy" id="4781"/>
    <lineage>
        <taxon>Eukaryota</taxon>
        <taxon>Sar</taxon>
        <taxon>Stramenopiles</taxon>
        <taxon>Oomycota</taxon>
        <taxon>Peronosporomycetes</taxon>
        <taxon>Peronosporales</taxon>
        <taxon>Peronosporaceae</taxon>
        <taxon>Plasmopara</taxon>
    </lineage>
</organism>
<proteinExistence type="predicted"/>
<feature type="transmembrane region" description="Helical" evidence="1">
    <location>
        <begin position="321"/>
        <end position="339"/>
    </location>
</feature>
<dbReference type="GeneID" id="36395525"/>
<evidence type="ECO:0000256" key="1">
    <source>
        <dbReference type="SAM" id="Phobius"/>
    </source>
</evidence>
<evidence type="ECO:0000313" key="3">
    <source>
        <dbReference type="Proteomes" id="UP000054928"/>
    </source>
</evidence>
<dbReference type="Proteomes" id="UP000054928">
    <property type="component" value="Unassembled WGS sequence"/>
</dbReference>
<keyword evidence="1" id="KW-0472">Membrane</keyword>
<dbReference type="OrthoDB" id="202063at2759"/>
<evidence type="ECO:0000313" key="2">
    <source>
        <dbReference type="EMBL" id="CEG36144.1"/>
    </source>
</evidence>
<protein>
    <recommendedName>
        <fullName evidence="4">Transmembrane protein</fullName>
    </recommendedName>
</protein>